<keyword evidence="3" id="KW-1185">Reference proteome</keyword>
<evidence type="ECO:0000313" key="3">
    <source>
        <dbReference type="Proteomes" id="UP000033428"/>
    </source>
</evidence>
<feature type="transmembrane region" description="Helical" evidence="1">
    <location>
        <begin position="55"/>
        <end position="76"/>
    </location>
</feature>
<proteinExistence type="predicted"/>
<name>A0A0F0CN27_9BACT</name>
<sequence length="91" mass="10275">MLSPKLRSLKVKGTSSYVILPRAEASISKSILNPLPVKPRTTLISKQRRSIKKPLIGSFISLFIIIWLRVVANLLIKSRLFSQFFIPDPSI</sequence>
<evidence type="ECO:0000313" key="2">
    <source>
        <dbReference type="EMBL" id="KJJ83409.1"/>
    </source>
</evidence>
<keyword evidence="1" id="KW-1133">Transmembrane helix</keyword>
<evidence type="ECO:0000256" key="1">
    <source>
        <dbReference type="SAM" id="Phobius"/>
    </source>
</evidence>
<accession>A0A0F0CN27</accession>
<keyword evidence="1" id="KW-0812">Transmembrane</keyword>
<comment type="caution">
    <text evidence="2">The sequence shown here is derived from an EMBL/GenBank/DDBJ whole genome shotgun (WGS) entry which is preliminary data.</text>
</comment>
<dbReference type="AlphaFoldDB" id="A0A0F0CN27"/>
<gene>
    <name evidence="2" type="ORF">OMAG_002723</name>
</gene>
<organism evidence="2 3">
    <name type="scientific">Candidatus Omnitrophus magneticus</name>
    <dbReference type="NCBI Taxonomy" id="1609969"/>
    <lineage>
        <taxon>Bacteria</taxon>
        <taxon>Pseudomonadati</taxon>
        <taxon>Candidatus Omnitrophota</taxon>
        <taxon>Candidatus Omnitrophus</taxon>
    </lineage>
</organism>
<reference evidence="2 3" key="1">
    <citation type="submission" date="2015-02" db="EMBL/GenBank/DDBJ databases">
        <title>Single-cell genomics of uncultivated deep-branching MTB reveals a conserved set of magnetosome genes.</title>
        <authorList>
            <person name="Kolinko S."/>
            <person name="Richter M."/>
            <person name="Glockner F.O."/>
            <person name="Brachmann A."/>
            <person name="Schuler D."/>
        </authorList>
    </citation>
    <scope>NUCLEOTIDE SEQUENCE [LARGE SCALE GENOMIC DNA]</scope>
    <source>
        <strain evidence="2">SKK-01</strain>
    </source>
</reference>
<dbReference type="EMBL" id="JYNY01000591">
    <property type="protein sequence ID" value="KJJ83409.1"/>
    <property type="molecule type" value="Genomic_DNA"/>
</dbReference>
<dbReference type="Proteomes" id="UP000033428">
    <property type="component" value="Unassembled WGS sequence"/>
</dbReference>
<protein>
    <submittedName>
        <fullName evidence="2">Uncharacterized protein</fullName>
    </submittedName>
</protein>
<keyword evidence="1" id="KW-0472">Membrane</keyword>